<dbReference type="Proteomes" id="UP000233742">
    <property type="component" value="Chromosome"/>
</dbReference>
<keyword evidence="3" id="KW-1185">Reference proteome</keyword>
<name>A0A2K9EHF1_9RHOB</name>
<accession>A0A2K9EHF1</accession>
<dbReference type="AlphaFoldDB" id="A0A2K9EHF1"/>
<organism evidence="2 3">
    <name type="scientific">Paracoccus tegillarcae</name>
    <dbReference type="NCBI Taxonomy" id="1529068"/>
    <lineage>
        <taxon>Bacteria</taxon>
        <taxon>Pseudomonadati</taxon>
        <taxon>Pseudomonadota</taxon>
        <taxon>Alphaproteobacteria</taxon>
        <taxon>Rhodobacterales</taxon>
        <taxon>Paracoccaceae</taxon>
        <taxon>Paracoccus</taxon>
    </lineage>
</organism>
<evidence type="ECO:0000256" key="1">
    <source>
        <dbReference type="SAM" id="SignalP"/>
    </source>
</evidence>
<evidence type="ECO:0000313" key="3">
    <source>
        <dbReference type="Proteomes" id="UP000233742"/>
    </source>
</evidence>
<proteinExistence type="predicted"/>
<dbReference type="Pfam" id="PF06707">
    <property type="entry name" value="DUF1194"/>
    <property type="match status" value="1"/>
</dbReference>
<feature type="signal peptide" evidence="1">
    <location>
        <begin position="1"/>
        <end position="22"/>
    </location>
</feature>
<keyword evidence="1" id="KW-0732">Signal</keyword>
<dbReference type="OrthoDB" id="9792179at2"/>
<evidence type="ECO:0008006" key="4">
    <source>
        <dbReference type="Google" id="ProtNLM"/>
    </source>
</evidence>
<reference evidence="2 3" key="1">
    <citation type="submission" date="2017-12" db="EMBL/GenBank/DDBJ databases">
        <authorList>
            <person name="Hurst M.R.H."/>
        </authorList>
    </citation>
    <scope>NUCLEOTIDE SEQUENCE [LARGE SCALE GENOMIC DNA]</scope>
    <source>
        <strain evidence="2 3">BM15</strain>
    </source>
</reference>
<dbReference type="Gene3D" id="3.40.50.410">
    <property type="entry name" value="von Willebrand factor, type A domain"/>
    <property type="match status" value="1"/>
</dbReference>
<protein>
    <recommendedName>
        <fullName evidence="4">DUF1194 domain-containing protein</fullName>
    </recommendedName>
</protein>
<sequence>MGPTARIARVCPVMLWAGLATAAAQTEPAELGVGAELVIAVDISRSIDPDEQLIQRQGYAAAFRSKDVQDAIMHGGWGRVAITYVEWAGEPIQNIIIPWTLIDSADAAHGFADRIEQGSPRSASRTSISGVISFSAEMFEQNGYTGLRRVIDVSGDGPNNQGRGVTEARDAALMRGITINGLPLMTNGRREAAFGFGRWSTIANLDAYYADCVIGGPGAFAIPVTAWDQFANAVRQKLVLELAGRQPPQPERLIQAQARMPIDCLIGEKMRAERQRDLGRD</sequence>
<feature type="chain" id="PRO_5014894774" description="DUF1194 domain-containing protein" evidence="1">
    <location>
        <begin position="23"/>
        <end position="281"/>
    </location>
</feature>
<gene>
    <name evidence="2" type="ORF">CUV01_14395</name>
</gene>
<evidence type="ECO:0000313" key="2">
    <source>
        <dbReference type="EMBL" id="AUH34418.1"/>
    </source>
</evidence>
<dbReference type="InterPro" id="IPR036465">
    <property type="entry name" value="vWFA_dom_sf"/>
</dbReference>
<dbReference type="SUPFAM" id="SSF53300">
    <property type="entry name" value="vWA-like"/>
    <property type="match status" value="1"/>
</dbReference>
<dbReference type="InterPro" id="IPR010607">
    <property type="entry name" value="DUF1194"/>
</dbReference>
<dbReference type="KEGG" id="paro:CUV01_14395"/>
<dbReference type="EMBL" id="CP025408">
    <property type="protein sequence ID" value="AUH34418.1"/>
    <property type="molecule type" value="Genomic_DNA"/>
</dbReference>